<keyword evidence="2" id="KW-1185">Reference proteome</keyword>
<comment type="caution">
    <text evidence="1">The sequence shown here is derived from an EMBL/GenBank/DDBJ whole genome shotgun (WGS) entry which is preliminary data.</text>
</comment>
<organism evidence="1 2">
    <name type="scientific">Erythrobacter ani</name>
    <dbReference type="NCBI Taxonomy" id="2827235"/>
    <lineage>
        <taxon>Bacteria</taxon>
        <taxon>Pseudomonadati</taxon>
        <taxon>Pseudomonadota</taxon>
        <taxon>Alphaproteobacteria</taxon>
        <taxon>Sphingomonadales</taxon>
        <taxon>Erythrobacteraceae</taxon>
        <taxon>Erythrobacter/Porphyrobacter group</taxon>
        <taxon>Erythrobacter</taxon>
    </lineage>
</organism>
<evidence type="ECO:0000313" key="2">
    <source>
        <dbReference type="Proteomes" id="UP000699975"/>
    </source>
</evidence>
<dbReference type="Proteomes" id="UP000699975">
    <property type="component" value="Unassembled WGS sequence"/>
</dbReference>
<dbReference type="EMBL" id="JAGSPB010000001">
    <property type="protein sequence ID" value="MBV7265445.1"/>
    <property type="molecule type" value="Genomic_DNA"/>
</dbReference>
<proteinExistence type="predicted"/>
<gene>
    <name evidence="1" type="ORF">KCG45_04585</name>
</gene>
<evidence type="ECO:0000313" key="1">
    <source>
        <dbReference type="EMBL" id="MBV7265445.1"/>
    </source>
</evidence>
<accession>A0ABS6SK90</accession>
<name>A0ABS6SK90_9SPHN</name>
<dbReference type="RefSeq" id="WP_218315901.1">
    <property type="nucleotide sequence ID" value="NZ_JAGSPB010000001.1"/>
</dbReference>
<protein>
    <submittedName>
        <fullName evidence="1">Uncharacterized protein</fullName>
    </submittedName>
</protein>
<sequence>MTLFSPDLYRNFAIGFVAGTLMVGAASFDHISDLISPPAQAAQSFEAPQPSDDFWVIEE</sequence>
<reference evidence="1 2" key="1">
    <citation type="submission" date="2021-04" db="EMBL/GenBank/DDBJ databases">
        <authorList>
            <person name="Pira H."/>
            <person name="Risdian C."/>
            <person name="Wink J."/>
        </authorList>
    </citation>
    <scope>NUCLEOTIDE SEQUENCE [LARGE SCALE GENOMIC DNA]</scope>
    <source>
        <strain evidence="1 2">WH131</strain>
    </source>
</reference>